<protein>
    <submittedName>
        <fullName evidence="1">Uncharacterized protein</fullName>
    </submittedName>
</protein>
<dbReference type="RefSeq" id="WP_038487215.1">
    <property type="nucleotide sequence ID" value="NZ_CP009962.1"/>
</dbReference>
<organism evidence="1 2">
    <name type="scientific">Collimonas arenae</name>
    <dbReference type="NCBI Taxonomy" id="279058"/>
    <lineage>
        <taxon>Bacteria</taxon>
        <taxon>Pseudomonadati</taxon>
        <taxon>Pseudomonadota</taxon>
        <taxon>Betaproteobacteria</taxon>
        <taxon>Burkholderiales</taxon>
        <taxon>Oxalobacteraceae</taxon>
        <taxon>Collimonas</taxon>
    </lineage>
</organism>
<accession>A0A0A1F7N4</accession>
<reference evidence="2" key="1">
    <citation type="journal article" date="2014" name="Soil Biol. Biochem.">
        <title>Structure and function of bacterial communities in ageing soils: Insights from the Mendocino ecological staircase.</title>
        <authorList>
            <person name="Uroz S."/>
            <person name="Tech J.J."/>
            <person name="Sawaya N.A."/>
            <person name="Frey-Klett P."/>
            <person name="Leveau J.H.J."/>
        </authorList>
    </citation>
    <scope>NUCLEOTIDE SEQUENCE [LARGE SCALE GENOMIC DNA]</scope>
    <source>
        <strain evidence="2">Cal35</strain>
    </source>
</reference>
<proteinExistence type="predicted"/>
<sequence>METLINDTYLNQSIDKILRCATLALYGEDVRFSVLLAVHDARDYLVNVKAGDPATNQKVFHNSLTALANSTHPSMPDYKKTIEYAATLVAFELDD</sequence>
<dbReference type="EMBL" id="CP009962">
    <property type="protein sequence ID" value="AIY40728.1"/>
    <property type="molecule type" value="Genomic_DNA"/>
</dbReference>
<keyword evidence="2" id="KW-1185">Reference proteome</keyword>
<evidence type="ECO:0000313" key="1">
    <source>
        <dbReference type="EMBL" id="AIY40728.1"/>
    </source>
</evidence>
<dbReference type="HOGENOM" id="CLU_2394653_0_0_4"/>
<dbReference type="Proteomes" id="UP000030302">
    <property type="component" value="Chromosome"/>
</dbReference>
<dbReference type="STRING" id="279058.LT85_1570"/>
<dbReference type="AlphaFoldDB" id="A0A0A1F7N4"/>
<gene>
    <name evidence="1" type="ORF">LT85_1570</name>
</gene>
<evidence type="ECO:0000313" key="2">
    <source>
        <dbReference type="Proteomes" id="UP000030302"/>
    </source>
</evidence>
<name>A0A0A1F7N4_9BURK</name>
<dbReference type="OrthoDB" id="8777363at2"/>
<dbReference type="KEGG" id="care:LT85_1570"/>